<keyword evidence="8" id="KW-0067">ATP-binding</keyword>
<keyword evidence="3" id="KW-0540">Nuclease</keyword>
<dbReference type="GO" id="GO:0046872">
    <property type="term" value="F:metal ion binding"/>
    <property type="evidence" value="ECO:0007669"/>
    <property type="project" value="UniProtKB-KW"/>
</dbReference>
<dbReference type="SUPFAM" id="SSF52540">
    <property type="entry name" value="P-loop containing nucleoside triphosphate hydrolases"/>
    <property type="match status" value="1"/>
</dbReference>
<name>A0A2W7Q8W2_9RHOB</name>
<evidence type="ECO:0000256" key="3">
    <source>
        <dbReference type="ARBA" id="ARBA00022722"/>
    </source>
</evidence>
<evidence type="ECO:0000313" key="13">
    <source>
        <dbReference type="Proteomes" id="UP000249364"/>
    </source>
</evidence>
<evidence type="ECO:0000256" key="1">
    <source>
        <dbReference type="ARBA" id="ARBA00006847"/>
    </source>
</evidence>
<dbReference type="Gene3D" id="1.10.3210.30">
    <property type="match status" value="1"/>
</dbReference>
<dbReference type="PROSITE" id="PS51643">
    <property type="entry name" value="HD_CAS3"/>
    <property type="match status" value="1"/>
</dbReference>
<dbReference type="Pfam" id="PF00270">
    <property type="entry name" value="DEAD"/>
    <property type="match status" value="1"/>
</dbReference>
<evidence type="ECO:0000313" key="12">
    <source>
        <dbReference type="EMBL" id="PZX44641.1"/>
    </source>
</evidence>
<keyword evidence="13" id="KW-1185">Reference proteome</keyword>
<accession>A0A2W7Q8W2</accession>
<dbReference type="CDD" id="cd17930">
    <property type="entry name" value="DEXHc_cas3"/>
    <property type="match status" value="1"/>
</dbReference>
<dbReference type="PANTHER" id="PTHR47959">
    <property type="entry name" value="ATP-DEPENDENT RNA HELICASE RHLE-RELATED"/>
    <property type="match status" value="1"/>
</dbReference>
<dbReference type="RefSeq" id="WP_071469718.1">
    <property type="nucleotide sequence ID" value="NZ_MEHT01000017.1"/>
</dbReference>
<keyword evidence="12" id="KW-0255">Endonuclease</keyword>
<dbReference type="Pfam" id="PF22590">
    <property type="entry name" value="Cas3-like_C_2"/>
    <property type="match status" value="1"/>
</dbReference>
<comment type="caution">
    <text evidence="12">The sequence shown here is derived from an EMBL/GenBank/DDBJ whole genome shotgun (WGS) entry which is preliminary data.</text>
</comment>
<feature type="domain" description="Helicase ATP-binding" evidence="10">
    <location>
        <begin position="225"/>
        <end position="413"/>
    </location>
</feature>
<evidence type="ECO:0000256" key="7">
    <source>
        <dbReference type="ARBA" id="ARBA00022806"/>
    </source>
</evidence>
<feature type="domain" description="HD Cas3-type" evidence="11">
    <location>
        <begin position="12"/>
        <end position="173"/>
    </location>
</feature>
<dbReference type="CDD" id="cd09641">
    <property type="entry name" value="Cas3''_I"/>
    <property type="match status" value="1"/>
</dbReference>
<dbReference type="InterPro" id="IPR006483">
    <property type="entry name" value="CRISPR-assoc_Cas3_HD"/>
</dbReference>
<dbReference type="InterPro" id="IPR006474">
    <property type="entry name" value="Helicase_Cas3_CRISPR-ass_core"/>
</dbReference>
<protein>
    <submittedName>
        <fullName evidence="12">CRISPR-associated endonuclease/helicase Cas3</fullName>
    </submittedName>
</protein>
<dbReference type="STRING" id="121821.GCA_001870675_00918"/>
<dbReference type="GO" id="GO:0004519">
    <property type="term" value="F:endonuclease activity"/>
    <property type="evidence" value="ECO:0007669"/>
    <property type="project" value="UniProtKB-KW"/>
</dbReference>
<evidence type="ECO:0000256" key="6">
    <source>
        <dbReference type="ARBA" id="ARBA00022801"/>
    </source>
</evidence>
<keyword evidence="9" id="KW-0051">Antiviral defense</keyword>
<organism evidence="12 13">
    <name type="scientific">Roseinatronobacter thiooxidans</name>
    <dbReference type="NCBI Taxonomy" id="121821"/>
    <lineage>
        <taxon>Bacteria</taxon>
        <taxon>Pseudomonadati</taxon>
        <taxon>Pseudomonadota</taxon>
        <taxon>Alphaproteobacteria</taxon>
        <taxon>Rhodobacterales</taxon>
        <taxon>Paracoccaceae</taxon>
        <taxon>Roseinatronobacter</taxon>
    </lineage>
</organism>
<gene>
    <name evidence="12" type="ORF">LY56_01891</name>
</gene>
<dbReference type="InterPro" id="IPR014001">
    <property type="entry name" value="Helicase_ATP-bd"/>
</dbReference>
<dbReference type="GO" id="GO:0003724">
    <property type="term" value="F:RNA helicase activity"/>
    <property type="evidence" value="ECO:0007669"/>
    <property type="project" value="TreeGrafter"/>
</dbReference>
<dbReference type="GO" id="GO:0051607">
    <property type="term" value="P:defense response to virus"/>
    <property type="evidence" value="ECO:0007669"/>
    <property type="project" value="UniProtKB-KW"/>
</dbReference>
<dbReference type="NCBIfam" id="TIGR01587">
    <property type="entry name" value="cas3_core"/>
    <property type="match status" value="1"/>
</dbReference>
<sequence>MINYAHSVSGQPKDCWETLEDHLAAVARTAGENAAVIGAQPLAEAAGWLHDLGKVKPRFQDKLHGHPNNTSHSGEGARYADAHIRGVNGKLVAFCIAGHHSGLPNGLARSYGKPSTALRERLEQSEDVALPDGVCLPEQTLSTPLTGLPKDPYFEVQFFTRMLFSTLVDADFIETERFYTPGAPRGTQADLRGLRDALSLTLGAFPPPKTLLNRLRAEVLAAAANSAALEPGFFSLTVPTGGGKTYASLRFALDHAVAHGLRRVIYVAPFTAIIEQTADVFRKALGDKDAVLEHHSAFDLQDIDNKDDEDAAERMKLAAQNWDRPIIVTTAVQLYESLFANRTQKCRKLHNMARSVIILDEAQSLPVNFLRPCLAALKELTRGYGCSVVLCTATQPAISDDDGLNVPEAIVKAETREIAPDPDRLYAQLTRVNVQKVGTLSNDALAQRVAGRKALVIVNNKRQARALFGLLGKGTALHLSTNMTARHRQQVLARIKDGYDGPVISTALVEAGVDLDFPEVWRAVAGLDSIVQAAGRCNRNGLLDKGQVFVFEPEDGFPPPPELALNATIARDVMRDYPDPLHPDAVCAYFKRLYWDRSADLDSRQIMRRIAEAKFEFPFADIAADFRLIEEVTRPLIIGVGPYGLDRAGVNLLEHGKYPGAIARAMQRFTVSVAPRIRNELVRLGAAHMVRPDEFGDQFVVLDNIRLYDEEAGFSPEDPEDLGNVII</sequence>
<keyword evidence="4" id="KW-0479">Metal-binding</keyword>
<keyword evidence="7 12" id="KW-0347">Helicase</keyword>
<dbReference type="OrthoDB" id="9810236at2"/>
<dbReference type="GO" id="GO:0005524">
    <property type="term" value="F:ATP binding"/>
    <property type="evidence" value="ECO:0007669"/>
    <property type="project" value="UniProtKB-KW"/>
</dbReference>
<evidence type="ECO:0000256" key="5">
    <source>
        <dbReference type="ARBA" id="ARBA00022741"/>
    </source>
</evidence>
<keyword evidence="5" id="KW-0547">Nucleotide-binding</keyword>
<dbReference type="InterPro" id="IPR027417">
    <property type="entry name" value="P-loop_NTPase"/>
</dbReference>
<dbReference type="SUPFAM" id="SSF109604">
    <property type="entry name" value="HD-domain/PDEase-like"/>
    <property type="match status" value="1"/>
</dbReference>
<evidence type="ECO:0000259" key="10">
    <source>
        <dbReference type="PROSITE" id="PS51192"/>
    </source>
</evidence>
<dbReference type="InterPro" id="IPR054712">
    <property type="entry name" value="Cas3-like_dom"/>
</dbReference>
<evidence type="ECO:0000256" key="4">
    <source>
        <dbReference type="ARBA" id="ARBA00022723"/>
    </source>
</evidence>
<dbReference type="PROSITE" id="PS51192">
    <property type="entry name" value="HELICASE_ATP_BIND_1"/>
    <property type="match status" value="1"/>
</dbReference>
<evidence type="ECO:0000256" key="2">
    <source>
        <dbReference type="ARBA" id="ARBA00009046"/>
    </source>
</evidence>
<comment type="similarity">
    <text evidence="1">In the N-terminal section; belongs to the CRISPR-associated nuclease Cas3-HD family.</text>
</comment>
<evidence type="ECO:0000259" key="11">
    <source>
        <dbReference type="PROSITE" id="PS51643"/>
    </source>
</evidence>
<dbReference type="AlphaFoldDB" id="A0A2W7Q8W2"/>
<dbReference type="InterPro" id="IPR038257">
    <property type="entry name" value="CRISPR-assoc_Cas3_HD_sf"/>
</dbReference>
<dbReference type="InterPro" id="IPR050079">
    <property type="entry name" value="DEAD_box_RNA_helicase"/>
</dbReference>
<proteinExistence type="inferred from homology"/>
<keyword evidence="6" id="KW-0378">Hydrolase</keyword>
<evidence type="ECO:0000256" key="8">
    <source>
        <dbReference type="ARBA" id="ARBA00022840"/>
    </source>
</evidence>
<dbReference type="GO" id="GO:0016787">
    <property type="term" value="F:hydrolase activity"/>
    <property type="evidence" value="ECO:0007669"/>
    <property type="project" value="UniProtKB-KW"/>
</dbReference>
<dbReference type="EMBL" id="QKZQ01000007">
    <property type="protein sequence ID" value="PZX44641.1"/>
    <property type="molecule type" value="Genomic_DNA"/>
</dbReference>
<dbReference type="GO" id="GO:0005829">
    <property type="term" value="C:cytosol"/>
    <property type="evidence" value="ECO:0007669"/>
    <property type="project" value="TreeGrafter"/>
</dbReference>
<dbReference type="Gene3D" id="3.40.50.300">
    <property type="entry name" value="P-loop containing nucleotide triphosphate hydrolases"/>
    <property type="match status" value="2"/>
</dbReference>
<dbReference type="Proteomes" id="UP000249364">
    <property type="component" value="Unassembled WGS sequence"/>
</dbReference>
<dbReference type="GO" id="GO:0003676">
    <property type="term" value="F:nucleic acid binding"/>
    <property type="evidence" value="ECO:0007669"/>
    <property type="project" value="InterPro"/>
</dbReference>
<evidence type="ECO:0000256" key="9">
    <source>
        <dbReference type="ARBA" id="ARBA00023118"/>
    </source>
</evidence>
<comment type="similarity">
    <text evidence="2">In the central section; belongs to the CRISPR-associated helicase Cas3 family.</text>
</comment>
<dbReference type="SMART" id="SM00487">
    <property type="entry name" value="DEXDc"/>
    <property type="match status" value="1"/>
</dbReference>
<reference evidence="12 13" key="1">
    <citation type="submission" date="2018-06" db="EMBL/GenBank/DDBJ databases">
        <title>Genomic Encyclopedia of Archaeal and Bacterial Type Strains, Phase II (KMG-II): from individual species to whole genera.</title>
        <authorList>
            <person name="Goeker M."/>
        </authorList>
    </citation>
    <scope>NUCLEOTIDE SEQUENCE [LARGE SCALE GENOMIC DNA]</scope>
    <source>
        <strain evidence="12 13">DSM 13087</strain>
    </source>
</reference>
<dbReference type="InterPro" id="IPR011545">
    <property type="entry name" value="DEAD/DEAH_box_helicase_dom"/>
</dbReference>
<dbReference type="NCBIfam" id="TIGR01596">
    <property type="entry name" value="cas3_HD"/>
    <property type="match status" value="1"/>
</dbReference>
<dbReference type="PANTHER" id="PTHR47959:SF16">
    <property type="entry name" value="CRISPR-ASSOCIATED NUCLEASE_HELICASE CAS3-RELATED"/>
    <property type="match status" value="1"/>
</dbReference>